<dbReference type="RefSeq" id="WP_130432533.1">
    <property type="nucleotide sequence ID" value="NZ_SGXF01000001.1"/>
</dbReference>
<dbReference type="SUPFAM" id="SSF52540">
    <property type="entry name" value="P-loop containing nucleoside triphosphate hydrolases"/>
    <property type="match status" value="1"/>
</dbReference>
<evidence type="ECO:0000256" key="3">
    <source>
        <dbReference type="ARBA" id="ARBA00022840"/>
    </source>
</evidence>
<dbReference type="AlphaFoldDB" id="A0A4Q7PMX0"/>
<sequence length="557" mass="61845">MISKNIPIGEVLKEYGYINEEQLSQALSYQKENRGKRLGGILIELGFITEKQMLTALAQRLNLRQIELQAVSVDVQAVEKIPEQLAKKYGILALEQTEHGLMVALNDPLNFYGIEDVRQTVGQELEILLCEKAPLEKALHFYYSEVAARDAAKRANVSQENEVEEIELEEGDGDTPIINLLNMLVQRAYTTTASDIHIEPFEDKTIVRMRIDGVIVDYVTLQKGLHASLIARIKILSNLDIAERRVPQDGHFRTRVGEEMVNIRVSVIPTVFGEKAVLRLLAGNAVIENVGSYGMIPEDYEKFRKILKSPNGIIYITGPTGSGKSTTLYMILEEMSRKQINVSTIEDPVEKNIPRINQMQTNQMAGLTFDVGLRALLRQDPDVIMVGETRDAETAAISIRAAITGHLVLSTLHTNNAAASIVRLVDMGMEPYMIASSLVGVVAQRLMRRVCPECSVLEAPSLEERLFLGDRAPSLVRRAKGCARCNHTGYRGRVAVHEIICVDGEIRKMISGSASVEEIAAYAEKEQGMKPLAARGLELVEKGETTVDELVKIAYYS</sequence>
<dbReference type="InterPro" id="IPR007831">
    <property type="entry name" value="T2SS_GspE_N"/>
</dbReference>
<dbReference type="GO" id="GO:0016887">
    <property type="term" value="F:ATP hydrolysis activity"/>
    <property type="evidence" value="ECO:0007669"/>
    <property type="project" value="TreeGrafter"/>
</dbReference>
<dbReference type="Pfam" id="PF05157">
    <property type="entry name" value="MshEN"/>
    <property type="match status" value="1"/>
</dbReference>
<dbReference type="GO" id="GO:0005524">
    <property type="term" value="F:ATP binding"/>
    <property type="evidence" value="ECO:0007669"/>
    <property type="project" value="UniProtKB-KW"/>
</dbReference>
<organism evidence="5 6">
    <name type="scientific">Cuneatibacter caecimuris</name>
    <dbReference type="NCBI Taxonomy" id="1796618"/>
    <lineage>
        <taxon>Bacteria</taxon>
        <taxon>Bacillati</taxon>
        <taxon>Bacillota</taxon>
        <taxon>Clostridia</taxon>
        <taxon>Lachnospirales</taxon>
        <taxon>Lachnospiraceae</taxon>
        <taxon>Cuneatibacter</taxon>
    </lineage>
</organism>
<dbReference type="Gene3D" id="3.40.50.300">
    <property type="entry name" value="P-loop containing nucleotide triphosphate hydrolases"/>
    <property type="match status" value="1"/>
</dbReference>
<feature type="domain" description="AAA+ ATPase" evidence="4">
    <location>
        <begin position="310"/>
        <end position="445"/>
    </location>
</feature>
<name>A0A4Q7PMX0_9FIRM</name>
<keyword evidence="6" id="KW-1185">Reference proteome</keyword>
<evidence type="ECO:0000313" key="5">
    <source>
        <dbReference type="EMBL" id="RZT02289.1"/>
    </source>
</evidence>
<evidence type="ECO:0000313" key="6">
    <source>
        <dbReference type="Proteomes" id="UP000292927"/>
    </source>
</evidence>
<dbReference type="InterPro" id="IPR003593">
    <property type="entry name" value="AAA+_ATPase"/>
</dbReference>
<dbReference type="InterPro" id="IPR001482">
    <property type="entry name" value="T2SS/T4SS_dom"/>
</dbReference>
<keyword evidence="3" id="KW-0067">ATP-binding</keyword>
<accession>A0A4Q7PMX0</accession>
<dbReference type="SUPFAM" id="SSF160246">
    <property type="entry name" value="EspE N-terminal domain-like"/>
    <property type="match status" value="1"/>
</dbReference>
<dbReference type="OrthoDB" id="9808272at2"/>
<dbReference type="PANTHER" id="PTHR30258">
    <property type="entry name" value="TYPE II SECRETION SYSTEM PROTEIN GSPE-RELATED"/>
    <property type="match status" value="1"/>
</dbReference>
<dbReference type="Gene3D" id="3.30.300.160">
    <property type="entry name" value="Type II secretion system, protein E, N-terminal domain"/>
    <property type="match status" value="1"/>
</dbReference>
<evidence type="ECO:0000259" key="4">
    <source>
        <dbReference type="SMART" id="SM00382"/>
    </source>
</evidence>
<dbReference type="Pfam" id="PF00437">
    <property type="entry name" value="T2SSE"/>
    <property type="match status" value="1"/>
</dbReference>
<dbReference type="SMART" id="SM00382">
    <property type="entry name" value="AAA"/>
    <property type="match status" value="1"/>
</dbReference>
<gene>
    <name evidence="5" type="ORF">EV209_0400</name>
</gene>
<dbReference type="GO" id="GO:0005886">
    <property type="term" value="C:plasma membrane"/>
    <property type="evidence" value="ECO:0007669"/>
    <property type="project" value="TreeGrafter"/>
</dbReference>
<dbReference type="CDD" id="cd01129">
    <property type="entry name" value="PulE-GspE-like"/>
    <property type="match status" value="1"/>
</dbReference>
<evidence type="ECO:0000256" key="2">
    <source>
        <dbReference type="ARBA" id="ARBA00022741"/>
    </source>
</evidence>
<dbReference type="Proteomes" id="UP000292927">
    <property type="component" value="Unassembled WGS sequence"/>
</dbReference>
<reference evidence="5 6" key="1">
    <citation type="submission" date="2019-02" db="EMBL/GenBank/DDBJ databases">
        <title>Genomic Encyclopedia of Type Strains, Phase IV (KMG-IV): sequencing the most valuable type-strain genomes for metagenomic binning, comparative biology and taxonomic classification.</title>
        <authorList>
            <person name="Goeker M."/>
        </authorList>
    </citation>
    <scope>NUCLEOTIDE SEQUENCE [LARGE SCALE GENOMIC DNA]</scope>
    <source>
        <strain evidence="5 6">DSM 29486</strain>
    </source>
</reference>
<comment type="caution">
    <text evidence="5">The sequence shown here is derived from an EMBL/GenBank/DDBJ whole genome shotgun (WGS) entry which is preliminary data.</text>
</comment>
<evidence type="ECO:0000256" key="1">
    <source>
        <dbReference type="ARBA" id="ARBA00006611"/>
    </source>
</evidence>
<comment type="similarity">
    <text evidence="1">Belongs to the GSP E family.</text>
</comment>
<protein>
    <submittedName>
        <fullName evidence="5">Type IV pilus assembly protein PilB</fullName>
    </submittedName>
</protein>
<keyword evidence="2" id="KW-0547">Nucleotide-binding</keyword>
<dbReference type="InterPro" id="IPR037257">
    <property type="entry name" value="T2SS_E_N_sf"/>
</dbReference>
<dbReference type="InterPro" id="IPR027417">
    <property type="entry name" value="P-loop_NTPase"/>
</dbReference>
<proteinExistence type="inferred from homology"/>
<dbReference type="Gene3D" id="3.30.450.90">
    <property type="match status" value="1"/>
</dbReference>
<dbReference type="EMBL" id="SGXF01000001">
    <property type="protein sequence ID" value="RZT02289.1"/>
    <property type="molecule type" value="Genomic_DNA"/>
</dbReference>
<dbReference type="PANTHER" id="PTHR30258:SF2">
    <property type="entry name" value="COMG OPERON PROTEIN 1"/>
    <property type="match status" value="1"/>
</dbReference>